<dbReference type="Proteomes" id="UP000740754">
    <property type="component" value="Unassembled WGS sequence"/>
</dbReference>
<protein>
    <submittedName>
        <fullName evidence="2">Alkylhydroperoxidase</fullName>
    </submittedName>
</protein>
<reference evidence="2 3" key="1">
    <citation type="submission" date="2020-04" db="EMBL/GenBank/DDBJ databases">
        <title>Draft Whole-Genome sequence of Marichromatium bheemlicum DSM 18632, type strain.</title>
        <authorList>
            <person name="Kyndt J.A."/>
            <person name="Meyer T.E."/>
        </authorList>
    </citation>
    <scope>NUCLEOTIDE SEQUENCE [LARGE SCALE GENOMIC DNA]</scope>
    <source>
        <strain evidence="2 3">DSM 18632</strain>
    </source>
</reference>
<proteinExistence type="predicted"/>
<evidence type="ECO:0000313" key="3">
    <source>
        <dbReference type="Proteomes" id="UP000740754"/>
    </source>
</evidence>
<feature type="domain" description="Carboxymuconolactone decarboxylase-like" evidence="1">
    <location>
        <begin position="109"/>
        <end position="175"/>
    </location>
</feature>
<evidence type="ECO:0000313" key="2">
    <source>
        <dbReference type="EMBL" id="NKN33739.1"/>
    </source>
</evidence>
<dbReference type="PANTHER" id="PTHR33930:SF2">
    <property type="entry name" value="BLR3452 PROTEIN"/>
    <property type="match status" value="1"/>
</dbReference>
<feature type="domain" description="Carboxymuconolactone decarboxylase-like" evidence="1">
    <location>
        <begin position="23"/>
        <end position="94"/>
    </location>
</feature>
<dbReference type="Pfam" id="PF02627">
    <property type="entry name" value="CMD"/>
    <property type="match status" value="2"/>
</dbReference>
<dbReference type="InterPro" id="IPR029032">
    <property type="entry name" value="AhpD-like"/>
</dbReference>
<comment type="caution">
    <text evidence="2">The sequence shown here is derived from an EMBL/GenBank/DDBJ whole genome shotgun (WGS) entry which is preliminary data.</text>
</comment>
<name>A0ABX1I9S3_9GAMM</name>
<accession>A0ABX1I9S3</accession>
<dbReference type="RefSeq" id="WP_168669592.1">
    <property type="nucleotide sequence ID" value="NZ_JAAXKX010000015.1"/>
</dbReference>
<dbReference type="SUPFAM" id="SSF69118">
    <property type="entry name" value="AhpD-like"/>
    <property type="match status" value="2"/>
</dbReference>
<dbReference type="Gene3D" id="1.20.1290.10">
    <property type="entry name" value="AhpD-like"/>
    <property type="match status" value="2"/>
</dbReference>
<dbReference type="EMBL" id="JAAXKX010000015">
    <property type="protein sequence ID" value="NKN33739.1"/>
    <property type="molecule type" value="Genomic_DNA"/>
</dbReference>
<evidence type="ECO:0000259" key="1">
    <source>
        <dbReference type="Pfam" id="PF02627"/>
    </source>
</evidence>
<organism evidence="2 3">
    <name type="scientific">Marichromatium bheemlicum</name>
    <dbReference type="NCBI Taxonomy" id="365339"/>
    <lineage>
        <taxon>Bacteria</taxon>
        <taxon>Pseudomonadati</taxon>
        <taxon>Pseudomonadota</taxon>
        <taxon>Gammaproteobacteria</taxon>
        <taxon>Chromatiales</taxon>
        <taxon>Chromatiaceae</taxon>
        <taxon>Marichromatium</taxon>
    </lineage>
</organism>
<keyword evidence="3" id="KW-1185">Reference proteome</keyword>
<sequence length="192" mass="21272">MSSRSPDTFTQSLSRAREYGLEEFLEIIGELSQESTKKGRIDRVSKELITLGIALAKQCRRCIDIHSDAARRLGADLGTLSQVRKIALFLKASPSGGGEMWDSWEDSWREYVLGRGPIEHHVRELIALGIALVEQRHDHIRLHARSAFEFGAPPEEIFEVVPIALLMDGAPALSQIPHLVEALEGPALQLSA</sequence>
<dbReference type="NCBIfam" id="TIGR00778">
    <property type="entry name" value="ahpD_dom"/>
    <property type="match status" value="1"/>
</dbReference>
<dbReference type="InterPro" id="IPR003779">
    <property type="entry name" value="CMD-like"/>
</dbReference>
<gene>
    <name evidence="2" type="ORF">HF203_10935</name>
</gene>
<dbReference type="PANTHER" id="PTHR33930">
    <property type="entry name" value="ALKYL HYDROPEROXIDE REDUCTASE AHPD"/>
    <property type="match status" value="1"/>
</dbReference>
<dbReference type="InterPro" id="IPR004675">
    <property type="entry name" value="AhpD_core"/>
</dbReference>